<dbReference type="AlphaFoldDB" id="A0A450TXU6"/>
<sequence length="27" mass="2819">MLVTFNSPPISPPNTHTSGQVIPSPIS</sequence>
<evidence type="ECO:0000256" key="1">
    <source>
        <dbReference type="SAM" id="MobiDB-lite"/>
    </source>
</evidence>
<proteinExistence type="predicted"/>
<feature type="region of interest" description="Disordered" evidence="1">
    <location>
        <begin position="1"/>
        <end position="27"/>
    </location>
</feature>
<reference evidence="2" key="1">
    <citation type="submission" date="2019-02" db="EMBL/GenBank/DDBJ databases">
        <authorList>
            <person name="Gruber-Vodicka R. H."/>
            <person name="Seah K. B. B."/>
        </authorList>
    </citation>
    <scope>NUCLEOTIDE SEQUENCE</scope>
    <source>
        <strain evidence="2">BECK_BZ131</strain>
    </source>
</reference>
<gene>
    <name evidence="2" type="ORF">BECKFW1821C_GA0114237_106013</name>
</gene>
<protein>
    <submittedName>
        <fullName evidence="2">Uncharacterized protein</fullName>
    </submittedName>
</protein>
<name>A0A450TXU6_9GAMM</name>
<accession>A0A450TXU6</accession>
<evidence type="ECO:0000313" key="2">
    <source>
        <dbReference type="EMBL" id="VFJ74270.1"/>
    </source>
</evidence>
<dbReference type="EMBL" id="CAADFE010000060">
    <property type="protein sequence ID" value="VFJ74270.1"/>
    <property type="molecule type" value="Genomic_DNA"/>
</dbReference>
<organism evidence="2">
    <name type="scientific">Candidatus Kentrum sp. FW</name>
    <dbReference type="NCBI Taxonomy" id="2126338"/>
    <lineage>
        <taxon>Bacteria</taxon>
        <taxon>Pseudomonadati</taxon>
        <taxon>Pseudomonadota</taxon>
        <taxon>Gammaproteobacteria</taxon>
        <taxon>Candidatus Kentrum</taxon>
    </lineage>
</organism>